<reference evidence="4" key="1">
    <citation type="submission" date="2016-02" db="EMBL/GenBank/DDBJ databases">
        <title>Draft genome sequence of Microdochium bolleyi, a fungal endophyte of beachgrass.</title>
        <authorList>
            <consortium name="DOE Joint Genome Institute"/>
            <person name="David A.S."/>
            <person name="May G."/>
            <person name="Haridas S."/>
            <person name="Lim J."/>
            <person name="Wang M."/>
            <person name="Labutti K."/>
            <person name="Lipzen A."/>
            <person name="Barry K."/>
            <person name="Grigoriev I.V."/>
        </authorList>
    </citation>
    <scope>NUCLEOTIDE SEQUENCE [LARGE SCALE GENOMIC DNA]</scope>
    <source>
        <strain evidence="4">J235TASD1</strain>
    </source>
</reference>
<sequence length="305" mass="33870">MAVINCVPGLKVTVEVEGETATEYEDHENSEPSSAKTVVKYIESRAGATFSICVKTDDTYDWSPSSHALSPAITIDGVHQISLLFGPFNHLYESVTDGVSDQQPSTGDWLIRRFTFSSLQLVEKDPPKSSNKPTMSEIGSLKVAITRRLVGPEHEEGSPWAGRGQDLKVSEKTMKGRAISHGTSFTTGQKALAPIQRHSRRIESDDGPIATFCFLYRSRDDLKKEMIIPRSPSPRSPSPDDIDSMSVEELRRLVRLGKFPEVKTETRPKRERIGRDEAIDLTGEETPACSVKRARRQSPIDLTDD</sequence>
<dbReference type="EMBL" id="KQ964245">
    <property type="protein sequence ID" value="KXJ96435.1"/>
    <property type="molecule type" value="Genomic_DNA"/>
</dbReference>
<keyword evidence="4" id="KW-1185">Reference proteome</keyword>
<accession>A0A136JGZ4</accession>
<dbReference type="OrthoDB" id="3364132at2759"/>
<evidence type="ECO:0000313" key="4">
    <source>
        <dbReference type="Proteomes" id="UP000070501"/>
    </source>
</evidence>
<dbReference type="InterPro" id="IPR057678">
    <property type="entry name" value="DUF7918"/>
</dbReference>
<feature type="region of interest" description="Disordered" evidence="1">
    <location>
        <begin position="261"/>
        <end position="305"/>
    </location>
</feature>
<evidence type="ECO:0000259" key="2">
    <source>
        <dbReference type="Pfam" id="PF25534"/>
    </source>
</evidence>
<dbReference type="PANTHER" id="PTHR36223:SF1">
    <property type="entry name" value="TRANSCRIPTION ELONGATION FACTOR EAF N-TERMINAL DOMAIN-CONTAINING PROTEIN"/>
    <property type="match status" value="1"/>
</dbReference>
<dbReference type="Pfam" id="PF25534">
    <property type="entry name" value="DUF7918"/>
    <property type="match status" value="1"/>
</dbReference>
<evidence type="ECO:0000313" key="3">
    <source>
        <dbReference type="EMBL" id="KXJ96435.1"/>
    </source>
</evidence>
<name>A0A136JGZ4_9PEZI</name>
<gene>
    <name evidence="3" type="ORF">Micbo1qcDRAFT_199249</name>
</gene>
<feature type="compositionally biased region" description="Basic and acidic residues" evidence="1">
    <location>
        <begin position="261"/>
        <end position="278"/>
    </location>
</feature>
<organism evidence="3 4">
    <name type="scientific">Microdochium bolleyi</name>
    <dbReference type="NCBI Taxonomy" id="196109"/>
    <lineage>
        <taxon>Eukaryota</taxon>
        <taxon>Fungi</taxon>
        <taxon>Dikarya</taxon>
        <taxon>Ascomycota</taxon>
        <taxon>Pezizomycotina</taxon>
        <taxon>Sordariomycetes</taxon>
        <taxon>Xylariomycetidae</taxon>
        <taxon>Xylariales</taxon>
        <taxon>Microdochiaceae</taxon>
        <taxon>Microdochium</taxon>
    </lineage>
</organism>
<dbReference type="PANTHER" id="PTHR36223">
    <property type="entry name" value="BETA-LACTAMASE-TYPE TRANSPEPTIDASE FOLD DOMAIN CONTAINING PROTEIN"/>
    <property type="match status" value="1"/>
</dbReference>
<feature type="domain" description="DUF7918" evidence="2">
    <location>
        <begin position="9"/>
        <end position="231"/>
    </location>
</feature>
<proteinExistence type="predicted"/>
<dbReference type="STRING" id="196109.A0A136JGZ4"/>
<dbReference type="Proteomes" id="UP000070501">
    <property type="component" value="Unassembled WGS sequence"/>
</dbReference>
<dbReference type="InParanoid" id="A0A136JGZ4"/>
<dbReference type="AlphaFoldDB" id="A0A136JGZ4"/>
<evidence type="ECO:0000256" key="1">
    <source>
        <dbReference type="SAM" id="MobiDB-lite"/>
    </source>
</evidence>
<protein>
    <recommendedName>
        <fullName evidence="2">DUF7918 domain-containing protein</fullName>
    </recommendedName>
</protein>